<organism evidence="2 3">
    <name type="scientific">Boletus edulis BED1</name>
    <dbReference type="NCBI Taxonomy" id="1328754"/>
    <lineage>
        <taxon>Eukaryota</taxon>
        <taxon>Fungi</taxon>
        <taxon>Dikarya</taxon>
        <taxon>Basidiomycota</taxon>
        <taxon>Agaricomycotina</taxon>
        <taxon>Agaricomycetes</taxon>
        <taxon>Agaricomycetidae</taxon>
        <taxon>Boletales</taxon>
        <taxon>Boletineae</taxon>
        <taxon>Boletaceae</taxon>
        <taxon>Boletoideae</taxon>
        <taxon>Boletus</taxon>
    </lineage>
</organism>
<evidence type="ECO:0000256" key="1">
    <source>
        <dbReference type="SAM" id="Phobius"/>
    </source>
</evidence>
<feature type="transmembrane region" description="Helical" evidence="1">
    <location>
        <begin position="30"/>
        <end position="55"/>
    </location>
</feature>
<keyword evidence="1" id="KW-1133">Transmembrane helix</keyword>
<feature type="transmembrane region" description="Helical" evidence="1">
    <location>
        <begin position="137"/>
        <end position="158"/>
    </location>
</feature>
<keyword evidence="1" id="KW-0472">Membrane</keyword>
<keyword evidence="3" id="KW-1185">Reference proteome</keyword>
<sequence>MFVFILTDHAPLLEKFLAPRPLFCAFSRTWVTIMAIFVQASLCGLMWFFVVVMIVNKTIPLPDVLARWTLESPSETNMSITVISTVLGMVVSFLLGITAQHALTHRLSRKTRLSTVTAWIQLAKVSLFLRPRRHLRWTLLSGLWVVVINFLTTAWSNLLTPESVVQTFTGTGQEPDFLNPAVSNYTENLRTLPPIYLVAQNYSLFPENITLSLSLMDDIRKAGRSAAMASIDTRHPSYFNSFNSSTGGVLPVIYISTRLGPKQAEASLKFQGLHEKYKGLSRTYTLVQQGYTANVSCTMSHSPTITLNNTASMKRTFETPSERRLDYNIQTWSWSTNCSANAEYYTGEVDIVASNHRHSSKFIATGLLATSVCFYQDFSGPSNQSFLVLMHPMGNWNYTDYFAVAKRNLHTICQVTPMMTTVEMQYNESGTGNVSKVHAQAQLPKDARHLVLFPALEIWKAYFLAQGPYSNSMADDIISIDHHNITSVLEHYLRGIIEYLGSVSLSNAVLLTTHHQQRERAVATYTLTHTDTGHPLPEDMTIPFNGTMHVHTVGWRFHPRTHSISLAAITLVTGVTATSGMFALMQVRARLADRRHWQGRKPGPGIRDPLQWQMLRGFGTDTGIGTINIVALDPTNLMDLLVASSTGSLANALSQCEVEEDRENLRVELTVTDEGQFVLNAC</sequence>
<evidence type="ECO:0000313" key="2">
    <source>
        <dbReference type="EMBL" id="KAF8433199.1"/>
    </source>
</evidence>
<dbReference type="AlphaFoldDB" id="A0AAD4BL51"/>
<name>A0AAD4BL51_BOLED</name>
<accession>A0AAD4BL51</accession>
<feature type="transmembrane region" description="Helical" evidence="1">
    <location>
        <begin position="564"/>
        <end position="585"/>
    </location>
</feature>
<proteinExistence type="predicted"/>
<gene>
    <name evidence="2" type="ORF">L210DRAFT_2733573</name>
</gene>
<reference evidence="2" key="1">
    <citation type="submission" date="2019-10" db="EMBL/GenBank/DDBJ databases">
        <authorList>
            <consortium name="DOE Joint Genome Institute"/>
            <person name="Kuo A."/>
            <person name="Miyauchi S."/>
            <person name="Kiss E."/>
            <person name="Drula E."/>
            <person name="Kohler A."/>
            <person name="Sanchez-Garcia M."/>
            <person name="Andreopoulos B."/>
            <person name="Barry K.W."/>
            <person name="Bonito G."/>
            <person name="Buee M."/>
            <person name="Carver A."/>
            <person name="Chen C."/>
            <person name="Cichocki N."/>
            <person name="Clum A."/>
            <person name="Culley D."/>
            <person name="Crous P.W."/>
            <person name="Fauchery L."/>
            <person name="Girlanda M."/>
            <person name="Hayes R."/>
            <person name="Keri Z."/>
            <person name="LaButti K."/>
            <person name="Lipzen A."/>
            <person name="Lombard V."/>
            <person name="Magnuson J."/>
            <person name="Maillard F."/>
            <person name="Morin E."/>
            <person name="Murat C."/>
            <person name="Nolan M."/>
            <person name="Ohm R."/>
            <person name="Pangilinan J."/>
            <person name="Pereira M."/>
            <person name="Perotto S."/>
            <person name="Peter M."/>
            <person name="Riley R."/>
            <person name="Sitrit Y."/>
            <person name="Stielow B."/>
            <person name="Szollosi G."/>
            <person name="Zifcakova L."/>
            <person name="Stursova M."/>
            <person name="Spatafora J.W."/>
            <person name="Tedersoo L."/>
            <person name="Vaario L.-M."/>
            <person name="Yamada A."/>
            <person name="Yan M."/>
            <person name="Wang P."/>
            <person name="Xu J."/>
            <person name="Bruns T."/>
            <person name="Baldrian P."/>
            <person name="Vilgalys R."/>
            <person name="Henrissat B."/>
            <person name="Grigoriev I.V."/>
            <person name="Hibbett D."/>
            <person name="Nagy L.G."/>
            <person name="Martin F.M."/>
        </authorList>
    </citation>
    <scope>NUCLEOTIDE SEQUENCE</scope>
    <source>
        <strain evidence="2">BED1</strain>
    </source>
</reference>
<evidence type="ECO:0000313" key="3">
    <source>
        <dbReference type="Proteomes" id="UP001194468"/>
    </source>
</evidence>
<dbReference type="Proteomes" id="UP001194468">
    <property type="component" value="Unassembled WGS sequence"/>
</dbReference>
<reference evidence="2" key="2">
    <citation type="journal article" date="2020" name="Nat. Commun.">
        <title>Large-scale genome sequencing of mycorrhizal fungi provides insights into the early evolution of symbiotic traits.</title>
        <authorList>
            <person name="Miyauchi S."/>
            <person name="Kiss E."/>
            <person name="Kuo A."/>
            <person name="Drula E."/>
            <person name="Kohler A."/>
            <person name="Sanchez-Garcia M."/>
            <person name="Morin E."/>
            <person name="Andreopoulos B."/>
            <person name="Barry K.W."/>
            <person name="Bonito G."/>
            <person name="Buee M."/>
            <person name="Carver A."/>
            <person name="Chen C."/>
            <person name="Cichocki N."/>
            <person name="Clum A."/>
            <person name="Culley D."/>
            <person name="Crous P.W."/>
            <person name="Fauchery L."/>
            <person name="Girlanda M."/>
            <person name="Hayes R.D."/>
            <person name="Keri Z."/>
            <person name="LaButti K."/>
            <person name="Lipzen A."/>
            <person name="Lombard V."/>
            <person name="Magnuson J."/>
            <person name="Maillard F."/>
            <person name="Murat C."/>
            <person name="Nolan M."/>
            <person name="Ohm R.A."/>
            <person name="Pangilinan J."/>
            <person name="Pereira M.F."/>
            <person name="Perotto S."/>
            <person name="Peter M."/>
            <person name="Pfister S."/>
            <person name="Riley R."/>
            <person name="Sitrit Y."/>
            <person name="Stielow J.B."/>
            <person name="Szollosi G."/>
            <person name="Zifcakova L."/>
            <person name="Stursova M."/>
            <person name="Spatafora J.W."/>
            <person name="Tedersoo L."/>
            <person name="Vaario L.M."/>
            <person name="Yamada A."/>
            <person name="Yan M."/>
            <person name="Wang P."/>
            <person name="Xu J."/>
            <person name="Bruns T."/>
            <person name="Baldrian P."/>
            <person name="Vilgalys R."/>
            <person name="Dunand C."/>
            <person name="Henrissat B."/>
            <person name="Grigoriev I.V."/>
            <person name="Hibbett D."/>
            <person name="Nagy L.G."/>
            <person name="Martin F.M."/>
        </authorList>
    </citation>
    <scope>NUCLEOTIDE SEQUENCE</scope>
    <source>
        <strain evidence="2">BED1</strain>
    </source>
</reference>
<protein>
    <submittedName>
        <fullName evidence="2">Uncharacterized protein</fullName>
    </submittedName>
</protein>
<dbReference type="EMBL" id="WHUW01000035">
    <property type="protein sequence ID" value="KAF8433199.1"/>
    <property type="molecule type" value="Genomic_DNA"/>
</dbReference>
<feature type="transmembrane region" description="Helical" evidence="1">
    <location>
        <begin position="78"/>
        <end position="103"/>
    </location>
</feature>
<keyword evidence="1" id="KW-0812">Transmembrane</keyword>
<comment type="caution">
    <text evidence="2">The sequence shown here is derived from an EMBL/GenBank/DDBJ whole genome shotgun (WGS) entry which is preliminary data.</text>
</comment>